<dbReference type="Gene3D" id="2.40.70.10">
    <property type="entry name" value="Acid Proteases"/>
    <property type="match status" value="1"/>
</dbReference>
<evidence type="ECO:0008006" key="4">
    <source>
        <dbReference type="Google" id="ProtNLM"/>
    </source>
</evidence>
<gene>
    <name evidence="2" type="ORF">PHMEG_0009560</name>
</gene>
<dbReference type="Proteomes" id="UP000198211">
    <property type="component" value="Unassembled WGS sequence"/>
</dbReference>
<sequence>MESAKRSKYCIYAYVNKATTDRGRKESDPRCNTCNLHSYAAKIASLSWVGEFNRFDAEVALDIQKRKIPGYWECHAPGKWFRQAKISGRMNQERAILLLDASAEVSVLDTTFARKVRCHFDTSQRQECVGIGDNITLAGYLVYFFDIWVGDLSGQNAILGMDFMVRAGVRMDLADGSLRLPDEVGIPLNGRKRLYGEKVRSVTLERSLRIPVGRSEETAAGVEIVSHRETVDGQRRTMGTDSNRRPRSDPLPGDLEYLRSDWTIVWTSE</sequence>
<comment type="caution">
    <text evidence="2">The sequence shown here is derived from an EMBL/GenBank/DDBJ whole genome shotgun (WGS) entry which is preliminary data.</text>
</comment>
<dbReference type="AlphaFoldDB" id="A0A225WGU3"/>
<evidence type="ECO:0000256" key="1">
    <source>
        <dbReference type="SAM" id="MobiDB-lite"/>
    </source>
</evidence>
<feature type="region of interest" description="Disordered" evidence="1">
    <location>
        <begin position="230"/>
        <end position="252"/>
    </location>
</feature>
<dbReference type="EMBL" id="NBNE01000900">
    <property type="protein sequence ID" value="OWZ16624.1"/>
    <property type="molecule type" value="Genomic_DNA"/>
</dbReference>
<organism evidence="2 3">
    <name type="scientific">Phytophthora megakarya</name>
    <dbReference type="NCBI Taxonomy" id="4795"/>
    <lineage>
        <taxon>Eukaryota</taxon>
        <taxon>Sar</taxon>
        <taxon>Stramenopiles</taxon>
        <taxon>Oomycota</taxon>
        <taxon>Peronosporomycetes</taxon>
        <taxon>Peronosporales</taxon>
        <taxon>Peronosporaceae</taxon>
        <taxon>Phytophthora</taxon>
    </lineage>
</organism>
<protein>
    <recommendedName>
        <fullName evidence="4">Eukaryotic/viral aspartic protease</fullName>
    </recommendedName>
</protein>
<keyword evidence="3" id="KW-1185">Reference proteome</keyword>
<evidence type="ECO:0000313" key="3">
    <source>
        <dbReference type="Proteomes" id="UP000198211"/>
    </source>
</evidence>
<name>A0A225WGU3_9STRA</name>
<accession>A0A225WGU3</accession>
<proteinExistence type="predicted"/>
<reference evidence="3" key="1">
    <citation type="submission" date="2017-03" db="EMBL/GenBank/DDBJ databases">
        <title>Phytopthora megakarya and P. palmivora, two closely related causual agents of cacao black pod achieved similar genome size and gene model numbers by different mechanisms.</title>
        <authorList>
            <person name="Ali S."/>
            <person name="Shao J."/>
            <person name="Larry D.J."/>
            <person name="Kronmiller B."/>
            <person name="Shen D."/>
            <person name="Strem M.D."/>
            <person name="Melnick R.L."/>
            <person name="Guiltinan M.J."/>
            <person name="Tyler B.M."/>
            <person name="Meinhardt L.W."/>
            <person name="Bailey B.A."/>
        </authorList>
    </citation>
    <scope>NUCLEOTIDE SEQUENCE [LARGE SCALE GENOMIC DNA]</scope>
    <source>
        <strain evidence="3">zdho120</strain>
    </source>
</reference>
<dbReference type="InterPro" id="IPR021109">
    <property type="entry name" value="Peptidase_aspartic_dom_sf"/>
</dbReference>
<dbReference type="OrthoDB" id="84413at2759"/>
<dbReference type="SUPFAM" id="SSF50630">
    <property type="entry name" value="Acid proteases"/>
    <property type="match status" value="1"/>
</dbReference>
<evidence type="ECO:0000313" key="2">
    <source>
        <dbReference type="EMBL" id="OWZ16624.1"/>
    </source>
</evidence>